<dbReference type="EMBL" id="MJIE01000001">
    <property type="protein sequence ID" value="OLR56624.1"/>
    <property type="molecule type" value="Genomic_DNA"/>
</dbReference>
<organism evidence="2 3">
    <name type="scientific">Hornefia porci</name>
    <dbReference type="NCBI Taxonomy" id="2652292"/>
    <lineage>
        <taxon>Bacteria</taxon>
        <taxon>Bacillati</taxon>
        <taxon>Bacillota</taxon>
        <taxon>Clostridia</taxon>
        <taxon>Peptostreptococcales</taxon>
        <taxon>Anaerovoracaceae</taxon>
        <taxon>Hornefia</taxon>
    </lineage>
</organism>
<protein>
    <submittedName>
        <fullName evidence="2">Uncharacterized protein</fullName>
    </submittedName>
</protein>
<feature type="region of interest" description="Disordered" evidence="1">
    <location>
        <begin position="1"/>
        <end position="21"/>
    </location>
</feature>
<gene>
    <name evidence="2" type="ORF">BHK98_11415</name>
</gene>
<proteinExistence type="predicted"/>
<accession>A0A1Q9JKD3</accession>
<comment type="caution">
    <text evidence="2">The sequence shown here is derived from an EMBL/GenBank/DDBJ whole genome shotgun (WGS) entry which is preliminary data.</text>
</comment>
<dbReference type="STRING" id="1261640.BHK98_11415"/>
<evidence type="ECO:0000313" key="3">
    <source>
        <dbReference type="Proteomes" id="UP000187404"/>
    </source>
</evidence>
<dbReference type="AlphaFoldDB" id="A0A1Q9JKD3"/>
<dbReference type="OrthoDB" id="9816036at2"/>
<name>A0A1Q9JKD3_9FIRM</name>
<dbReference type="RefSeq" id="WP_075714390.1">
    <property type="nucleotide sequence ID" value="NZ_MJIE01000001.1"/>
</dbReference>
<reference evidence="2 3" key="1">
    <citation type="journal article" date="2016" name="Appl. Environ. Microbiol.">
        <title>Function and Phylogeny of Bacterial Butyryl Coenzyme A:Acetate Transferases and Their Diversity in the Proximal Colon of Swine.</title>
        <authorList>
            <person name="Trachsel J."/>
            <person name="Bayles D.O."/>
            <person name="Looft T."/>
            <person name="Levine U.Y."/>
            <person name="Allen H.K."/>
        </authorList>
    </citation>
    <scope>NUCLEOTIDE SEQUENCE [LARGE SCALE GENOMIC DNA]</scope>
    <source>
        <strain evidence="2 3">68-3-10</strain>
    </source>
</reference>
<dbReference type="Proteomes" id="UP000187404">
    <property type="component" value="Unassembled WGS sequence"/>
</dbReference>
<sequence>MSDGIIPSKAQMPASGAPSRIDINGGQNTVYGQIGTVQDNRSNVLIAGGQHQQGMPLRTSWEYEYYNLFVIGGETFYQFSQGDFVVPKEDALTRFVSEDIAEEIQKLDKAAMDRVQGFFCIFAPRNADYAEPGNNQNALLGVITGIQRQDEGFKIMYQTLNPIPQTTIHSLSNVLCIEGKPTISELDTTHWSVKKVNLVETLKAAGISCWLPG</sequence>
<evidence type="ECO:0000313" key="2">
    <source>
        <dbReference type="EMBL" id="OLR56624.1"/>
    </source>
</evidence>
<evidence type="ECO:0000256" key="1">
    <source>
        <dbReference type="SAM" id="MobiDB-lite"/>
    </source>
</evidence>
<keyword evidence="3" id="KW-1185">Reference proteome</keyword>